<sequence>MGITWSPAATDDFLSILKKVEELFGKMIAIKVSNKIQLHIGLLSSFPQIGVRDAIFSTADRDVRYLINTPNLIYYAIEQEEIYIISICDSRQSPETIRQRISELLRQYK</sequence>
<dbReference type="InterPro" id="IPR035093">
    <property type="entry name" value="RelE/ParE_toxin_dom_sf"/>
</dbReference>
<dbReference type="Pfam" id="PF05016">
    <property type="entry name" value="ParE_toxin"/>
    <property type="match status" value="1"/>
</dbReference>
<dbReference type="EMBL" id="JABAGL010000008">
    <property type="protein sequence ID" value="NME85709.1"/>
    <property type="molecule type" value="Genomic_DNA"/>
</dbReference>
<name>A0A414MIT7_9BACE</name>
<evidence type="ECO:0000313" key="4">
    <source>
        <dbReference type="Proteomes" id="UP000283538"/>
    </source>
</evidence>
<dbReference type="Proteomes" id="UP000520291">
    <property type="component" value="Unassembled WGS sequence"/>
</dbReference>
<evidence type="ECO:0000256" key="1">
    <source>
        <dbReference type="ARBA" id="ARBA00022649"/>
    </source>
</evidence>
<evidence type="ECO:0000313" key="3">
    <source>
        <dbReference type="EMBL" id="RHF11617.1"/>
    </source>
</evidence>
<accession>A0A414MIT7</accession>
<reference evidence="3 4" key="1">
    <citation type="submission" date="2018-08" db="EMBL/GenBank/DDBJ databases">
        <title>A genome reference for cultivated species of the human gut microbiota.</title>
        <authorList>
            <person name="Zou Y."/>
            <person name="Xue W."/>
            <person name="Luo G."/>
        </authorList>
    </citation>
    <scope>NUCLEOTIDE SEQUENCE [LARGE SCALE GENOMIC DNA]</scope>
    <source>
        <strain evidence="3 4">AM26-26AC</strain>
    </source>
</reference>
<dbReference type="AlphaFoldDB" id="A0A414MIT7"/>
<dbReference type="EMBL" id="QSLA01000002">
    <property type="protein sequence ID" value="RHF11617.1"/>
    <property type="molecule type" value="Genomic_DNA"/>
</dbReference>
<dbReference type="Gene3D" id="3.30.2310.20">
    <property type="entry name" value="RelE-like"/>
    <property type="match status" value="1"/>
</dbReference>
<evidence type="ECO:0000313" key="2">
    <source>
        <dbReference type="EMBL" id="NME85709.1"/>
    </source>
</evidence>
<comment type="caution">
    <text evidence="3">The sequence shown here is derived from an EMBL/GenBank/DDBJ whole genome shotgun (WGS) entry which is preliminary data.</text>
</comment>
<evidence type="ECO:0000313" key="5">
    <source>
        <dbReference type="Proteomes" id="UP000520291"/>
    </source>
</evidence>
<organism evidence="3 4">
    <name type="scientific">Bacteroides eggerthii</name>
    <dbReference type="NCBI Taxonomy" id="28111"/>
    <lineage>
        <taxon>Bacteria</taxon>
        <taxon>Pseudomonadati</taxon>
        <taxon>Bacteroidota</taxon>
        <taxon>Bacteroidia</taxon>
        <taxon>Bacteroidales</taxon>
        <taxon>Bacteroidaceae</taxon>
        <taxon>Bacteroides</taxon>
    </lineage>
</organism>
<proteinExistence type="predicted"/>
<reference evidence="2 5" key="2">
    <citation type="submission" date="2020-04" db="EMBL/GenBank/DDBJ databases">
        <authorList>
            <person name="Hitch T.C.A."/>
            <person name="Wylensek D."/>
            <person name="Clavel T."/>
        </authorList>
    </citation>
    <scope>NUCLEOTIDE SEQUENCE [LARGE SCALE GENOMIC DNA]</scope>
    <source>
        <strain evidence="2 5">WCA3-601-WT-5E</strain>
    </source>
</reference>
<dbReference type="Proteomes" id="UP000283538">
    <property type="component" value="Unassembled WGS sequence"/>
</dbReference>
<dbReference type="RefSeq" id="WP_004295525.1">
    <property type="nucleotide sequence ID" value="NZ_JABAGL010000008.1"/>
</dbReference>
<dbReference type="InterPro" id="IPR007712">
    <property type="entry name" value="RelE/ParE_toxin"/>
</dbReference>
<keyword evidence="1" id="KW-1277">Toxin-antitoxin system</keyword>
<protein>
    <submittedName>
        <fullName evidence="3">Type II toxin-antitoxin system RelE/ParE family toxin</fullName>
    </submittedName>
</protein>
<gene>
    <name evidence="3" type="ORF">DW701_02180</name>
    <name evidence="2" type="ORF">HF841_06680</name>
</gene>